<gene>
    <name evidence="3" type="ORF">LEP48_10110</name>
</gene>
<dbReference type="Proteomes" id="UP001319870">
    <property type="component" value="Unassembled WGS sequence"/>
</dbReference>
<dbReference type="EMBL" id="JAIXCQ010000006">
    <property type="protein sequence ID" value="MCA5893702.1"/>
    <property type="molecule type" value="Genomic_DNA"/>
</dbReference>
<name>A0ABS7ZF98_9MICO</name>
<feature type="compositionally biased region" description="Low complexity" evidence="1">
    <location>
        <begin position="7"/>
        <end position="34"/>
    </location>
</feature>
<feature type="compositionally biased region" description="Acidic residues" evidence="1">
    <location>
        <begin position="88"/>
        <end position="97"/>
    </location>
</feature>
<evidence type="ECO:0000256" key="1">
    <source>
        <dbReference type="SAM" id="MobiDB-lite"/>
    </source>
</evidence>
<keyword evidence="2" id="KW-1133">Transmembrane helix</keyword>
<comment type="caution">
    <text evidence="3">The sequence shown here is derived from an EMBL/GenBank/DDBJ whole genome shotgun (WGS) entry which is preliminary data.</text>
</comment>
<evidence type="ECO:0000313" key="4">
    <source>
        <dbReference type="Proteomes" id="UP001319870"/>
    </source>
</evidence>
<accession>A0ABS7ZF98</accession>
<keyword evidence="2" id="KW-0812">Transmembrane</keyword>
<organism evidence="3 4">
    <name type="scientific">Isoptericola luteus</name>
    <dbReference type="NCBI Taxonomy" id="2879484"/>
    <lineage>
        <taxon>Bacteria</taxon>
        <taxon>Bacillati</taxon>
        <taxon>Actinomycetota</taxon>
        <taxon>Actinomycetes</taxon>
        <taxon>Micrococcales</taxon>
        <taxon>Promicromonosporaceae</taxon>
        <taxon>Isoptericola</taxon>
    </lineage>
</organism>
<proteinExistence type="predicted"/>
<feature type="transmembrane region" description="Helical" evidence="2">
    <location>
        <begin position="103"/>
        <end position="121"/>
    </location>
</feature>
<reference evidence="3 4" key="1">
    <citation type="submission" date="2021-09" db="EMBL/GenBank/DDBJ databases">
        <title>Isoptericola luteus sp. nov., a novel bacterium isolated from Harbin, the capital city of Heilongjiang province.</title>
        <authorList>
            <person name="Li J."/>
        </authorList>
    </citation>
    <scope>NUCLEOTIDE SEQUENCE [LARGE SCALE GENOMIC DNA]</scope>
    <source>
        <strain evidence="3 4">NEAU-Y5</strain>
    </source>
</reference>
<sequence>MAPPAFPGASSGAPGGAAATSAGARATDASSAPALPWATTSTERPSAPPPAVAPTSAEPRPATASPFDALVGAEQPVRARSGAQASPEADDDDWEEPESSYTWLHYIVLVVVAFVLGLLLWKLLLGGDEPEPFEANTASTAGTSSILTHLPEGAA</sequence>
<feature type="region of interest" description="Disordered" evidence="1">
    <location>
        <begin position="1"/>
        <end position="97"/>
    </location>
</feature>
<evidence type="ECO:0000256" key="2">
    <source>
        <dbReference type="SAM" id="Phobius"/>
    </source>
</evidence>
<keyword evidence="2" id="KW-0472">Membrane</keyword>
<protein>
    <submittedName>
        <fullName evidence="3">Uncharacterized protein</fullName>
    </submittedName>
</protein>
<evidence type="ECO:0000313" key="3">
    <source>
        <dbReference type="EMBL" id="MCA5893702.1"/>
    </source>
</evidence>
<keyword evidence="4" id="KW-1185">Reference proteome</keyword>